<evidence type="ECO:0000313" key="2">
    <source>
        <dbReference type="Proteomes" id="UP001185012"/>
    </source>
</evidence>
<protein>
    <recommendedName>
        <fullName evidence="3">XRE family transcriptional regulator</fullName>
    </recommendedName>
</protein>
<comment type="caution">
    <text evidence="1">The sequence shown here is derived from an EMBL/GenBank/DDBJ whole genome shotgun (WGS) entry which is preliminary data.</text>
</comment>
<evidence type="ECO:0000313" key="1">
    <source>
        <dbReference type="EMBL" id="MDR6226303.1"/>
    </source>
</evidence>
<dbReference type="Proteomes" id="UP001185012">
    <property type="component" value="Unassembled WGS sequence"/>
</dbReference>
<organism evidence="1 2">
    <name type="scientific">Desmospora profundinema</name>
    <dbReference type="NCBI Taxonomy" id="1571184"/>
    <lineage>
        <taxon>Bacteria</taxon>
        <taxon>Bacillati</taxon>
        <taxon>Bacillota</taxon>
        <taxon>Bacilli</taxon>
        <taxon>Bacillales</taxon>
        <taxon>Thermoactinomycetaceae</taxon>
        <taxon>Desmospora</taxon>
    </lineage>
</organism>
<reference evidence="1 2" key="1">
    <citation type="submission" date="2023-07" db="EMBL/GenBank/DDBJ databases">
        <title>Genomic Encyclopedia of Type Strains, Phase IV (KMG-IV): sequencing the most valuable type-strain genomes for metagenomic binning, comparative biology and taxonomic classification.</title>
        <authorList>
            <person name="Goeker M."/>
        </authorList>
    </citation>
    <scope>NUCLEOTIDE SEQUENCE [LARGE SCALE GENOMIC DNA]</scope>
    <source>
        <strain evidence="1 2">DSM 45903</strain>
    </source>
</reference>
<evidence type="ECO:0008006" key="3">
    <source>
        <dbReference type="Google" id="ProtNLM"/>
    </source>
</evidence>
<proteinExistence type="predicted"/>
<sequence>MMLTAEILPVIRKMKGCSQQIRVAGWCVCSYIRKIEGFDRPLTDTLRRIITDALNLDEYFITEVTSMYEKAKEKEWRGYSEN</sequence>
<dbReference type="RefSeq" id="WP_309865957.1">
    <property type="nucleotide sequence ID" value="NZ_JAVDQG010000004.1"/>
</dbReference>
<dbReference type="EMBL" id="JAVDQG010000004">
    <property type="protein sequence ID" value="MDR6226303.1"/>
    <property type="molecule type" value="Genomic_DNA"/>
</dbReference>
<gene>
    <name evidence="1" type="ORF">JOE21_002309</name>
</gene>
<name>A0ABU1INF2_9BACL</name>
<accession>A0ABU1INF2</accession>
<keyword evidence="2" id="KW-1185">Reference proteome</keyword>